<name>A0A6G1D1W3_9ORYZ</name>
<evidence type="ECO:0000313" key="2">
    <source>
        <dbReference type="Proteomes" id="UP000479710"/>
    </source>
</evidence>
<dbReference type="Proteomes" id="UP000479710">
    <property type="component" value="Unassembled WGS sequence"/>
</dbReference>
<reference evidence="1 2" key="1">
    <citation type="submission" date="2019-11" db="EMBL/GenBank/DDBJ databases">
        <title>Whole genome sequence of Oryza granulata.</title>
        <authorList>
            <person name="Li W."/>
        </authorList>
    </citation>
    <scope>NUCLEOTIDE SEQUENCE [LARGE SCALE GENOMIC DNA]</scope>
    <source>
        <strain evidence="2">cv. Menghai</strain>
        <tissue evidence="1">Leaf</tissue>
    </source>
</reference>
<organism evidence="1 2">
    <name type="scientific">Oryza meyeriana var. granulata</name>
    <dbReference type="NCBI Taxonomy" id="110450"/>
    <lineage>
        <taxon>Eukaryota</taxon>
        <taxon>Viridiplantae</taxon>
        <taxon>Streptophyta</taxon>
        <taxon>Embryophyta</taxon>
        <taxon>Tracheophyta</taxon>
        <taxon>Spermatophyta</taxon>
        <taxon>Magnoliopsida</taxon>
        <taxon>Liliopsida</taxon>
        <taxon>Poales</taxon>
        <taxon>Poaceae</taxon>
        <taxon>BOP clade</taxon>
        <taxon>Oryzoideae</taxon>
        <taxon>Oryzeae</taxon>
        <taxon>Oryzinae</taxon>
        <taxon>Oryza</taxon>
        <taxon>Oryza meyeriana</taxon>
    </lineage>
</organism>
<dbReference type="EMBL" id="SPHZ02000007">
    <property type="protein sequence ID" value="KAF0906380.1"/>
    <property type="molecule type" value="Genomic_DNA"/>
</dbReference>
<evidence type="ECO:0000313" key="1">
    <source>
        <dbReference type="EMBL" id="KAF0906380.1"/>
    </source>
</evidence>
<protein>
    <submittedName>
        <fullName evidence="1">Uncharacterized protein</fullName>
    </submittedName>
</protein>
<comment type="caution">
    <text evidence="1">The sequence shown here is derived from an EMBL/GenBank/DDBJ whole genome shotgun (WGS) entry which is preliminary data.</text>
</comment>
<gene>
    <name evidence="1" type="ORF">E2562_009735</name>
</gene>
<keyword evidence="2" id="KW-1185">Reference proteome</keyword>
<accession>A0A6G1D1W3</accession>
<proteinExistence type="predicted"/>
<sequence>MKETFEMPPEAEELMKHHAMIKAGNCGKFKSKLVTKYVLPRKTPFSTYSQITPTEWEEFVAMKSTKEFSDSSEAHR</sequence>
<dbReference type="AlphaFoldDB" id="A0A6G1D1W3"/>